<keyword evidence="11" id="KW-1015">Disulfide bond</keyword>
<organism evidence="17 18">
    <name type="scientific">Arabidopsis thaliana x Arabidopsis arenosa</name>
    <dbReference type="NCBI Taxonomy" id="1240361"/>
    <lineage>
        <taxon>Eukaryota</taxon>
        <taxon>Viridiplantae</taxon>
        <taxon>Streptophyta</taxon>
        <taxon>Embryophyta</taxon>
        <taxon>Tracheophyta</taxon>
        <taxon>Spermatophyta</taxon>
        <taxon>Magnoliopsida</taxon>
        <taxon>eudicotyledons</taxon>
        <taxon>Gunneridae</taxon>
        <taxon>Pentapetalae</taxon>
        <taxon>rosids</taxon>
        <taxon>malvids</taxon>
        <taxon>Brassicales</taxon>
        <taxon>Brassicaceae</taxon>
        <taxon>Camelineae</taxon>
        <taxon>Arabidopsis</taxon>
    </lineage>
</organism>
<comment type="caution">
    <text evidence="17">The sequence shown here is derived from an EMBL/GenBank/DDBJ whole genome shotgun (WGS) entry which is preliminary data.</text>
</comment>
<keyword evidence="9 15" id="KW-1133">Transmembrane helix</keyword>
<protein>
    <submittedName>
        <fullName evidence="17">Gnk2-homologous domain</fullName>
    </submittedName>
</protein>
<comment type="subcellular location">
    <subcellularLocation>
        <location evidence="12">Cell junction</location>
        <location evidence="12">Plasmodesma</location>
    </subcellularLocation>
    <subcellularLocation>
        <location evidence="1">Cell membrane</location>
        <topology evidence="1">Single-pass type I membrane protein</topology>
    </subcellularLocation>
</comment>
<dbReference type="FunFam" id="3.30.430.20:FF:000020">
    <property type="entry name" value="Cysteine-rich repeat secretory protein 60"/>
    <property type="match status" value="1"/>
</dbReference>
<keyword evidence="5 15" id="KW-0812">Transmembrane</keyword>
<sequence>MQHGTTYKSTLLYVNYLLSKSSLFNLYFTKSSSLFLYLSKQKVTMIKTKTTSLLCFLLTAVILMNPSSSSPTDNYIYAVCSPAKFSPSSGYETNLNSLLSSFVTSTAQTRYANFTVPTGKPEPTVTVYGIYQCRGDLDPTACSTCVSSAVAQVGALCSNSYSGFLQMENCLIRYDNKSFLGVQDKTLILNKCGQPMEFNDQDALTKASDVIGSLGTGDGSYRTGGNGNVQGVAQCSGDLSTSQCQDCLSDAIGRLKSDCGMAQGGYVYLSKCYARFSVGGSHARQTPGPNFGHEGEKGNKDDNGVGKTLAIIIGIVTLIILLVVFLAFVGKCCRKLQDEKWCK</sequence>
<comment type="subunit">
    <text evidence="14">(Microbial infection) Interacts with Grapevine fanleaf virus (GFLV) 2B-MP.</text>
</comment>
<evidence type="ECO:0000256" key="3">
    <source>
        <dbReference type="ARBA" id="ARBA00022475"/>
    </source>
</evidence>
<reference evidence="17 18" key="1">
    <citation type="submission" date="2020-12" db="EMBL/GenBank/DDBJ databases">
        <title>Concerted genomic and epigenomic changes stabilize Arabidopsis allopolyploids.</title>
        <authorList>
            <person name="Chen Z."/>
        </authorList>
    </citation>
    <scope>NUCLEOTIDE SEQUENCE [LARGE SCALE GENOMIC DNA]</scope>
    <source>
        <strain evidence="17">Allo738</strain>
        <tissue evidence="17">Leaf</tissue>
    </source>
</reference>
<name>A0A8T2GWN8_9BRAS</name>
<evidence type="ECO:0000256" key="1">
    <source>
        <dbReference type="ARBA" id="ARBA00004251"/>
    </source>
</evidence>
<dbReference type="PANTHER" id="PTHR32080">
    <property type="entry name" value="ANTIFUNGAL PROTEIN GINKBILOBIN-2-LIKE"/>
    <property type="match status" value="1"/>
</dbReference>
<evidence type="ECO:0000256" key="12">
    <source>
        <dbReference type="ARBA" id="ARBA00024184"/>
    </source>
</evidence>
<dbReference type="PANTHER" id="PTHR32080:SF59">
    <property type="entry name" value="PLASMODESMATA-LOCATED PROTEIN 5"/>
    <property type="match status" value="1"/>
</dbReference>
<dbReference type="Pfam" id="PF01657">
    <property type="entry name" value="Stress-antifung"/>
    <property type="match status" value="2"/>
</dbReference>
<accession>A0A8T2GWN8</accession>
<evidence type="ECO:0000259" key="16">
    <source>
        <dbReference type="PROSITE" id="PS51473"/>
    </source>
</evidence>
<evidence type="ECO:0000313" key="18">
    <source>
        <dbReference type="Proteomes" id="UP000694240"/>
    </source>
</evidence>
<feature type="transmembrane region" description="Helical" evidence="15">
    <location>
        <begin position="309"/>
        <end position="330"/>
    </location>
</feature>
<keyword evidence="8" id="KW-0965">Cell junction</keyword>
<dbReference type="GO" id="GO:0005886">
    <property type="term" value="C:plasma membrane"/>
    <property type="evidence" value="ECO:0007669"/>
    <property type="project" value="UniProtKB-SubCell"/>
</dbReference>
<dbReference type="GO" id="GO:0009506">
    <property type="term" value="C:plasmodesma"/>
    <property type="evidence" value="ECO:0007669"/>
    <property type="project" value="UniProtKB-SubCell"/>
</dbReference>
<comment type="similarity">
    <text evidence="13">Belongs to the cysteine-rich repeat secretory protein family. Plasmodesmata-located proteins (PDLD) subfamily.</text>
</comment>
<evidence type="ECO:0000256" key="7">
    <source>
        <dbReference type="ARBA" id="ARBA00022737"/>
    </source>
</evidence>
<keyword evidence="18" id="KW-1185">Reference proteome</keyword>
<keyword evidence="3" id="KW-1003">Cell membrane</keyword>
<keyword evidence="10 15" id="KW-0472">Membrane</keyword>
<keyword evidence="7" id="KW-0677">Repeat</keyword>
<dbReference type="AlphaFoldDB" id="A0A8T2GWN8"/>
<evidence type="ECO:0000256" key="8">
    <source>
        <dbReference type="ARBA" id="ARBA00022949"/>
    </source>
</evidence>
<evidence type="ECO:0000313" key="17">
    <source>
        <dbReference type="EMBL" id="KAG7651264.1"/>
    </source>
</evidence>
<keyword evidence="6" id="KW-0732">Signal</keyword>
<dbReference type="FunFam" id="3.30.430.20:FF:000001">
    <property type="entry name" value="cysteine-rich repeat secretory protein 3"/>
    <property type="match status" value="1"/>
</dbReference>
<evidence type="ECO:0000256" key="2">
    <source>
        <dbReference type="ARBA" id="ARBA00022448"/>
    </source>
</evidence>
<dbReference type="CDD" id="cd23509">
    <property type="entry name" value="Gnk2-like"/>
    <property type="match status" value="2"/>
</dbReference>
<evidence type="ECO:0000256" key="13">
    <source>
        <dbReference type="ARBA" id="ARBA00038393"/>
    </source>
</evidence>
<evidence type="ECO:0000256" key="9">
    <source>
        <dbReference type="ARBA" id="ARBA00022989"/>
    </source>
</evidence>
<evidence type="ECO:0000256" key="5">
    <source>
        <dbReference type="ARBA" id="ARBA00022692"/>
    </source>
</evidence>
<evidence type="ECO:0000256" key="14">
    <source>
        <dbReference type="ARBA" id="ARBA00064287"/>
    </source>
</evidence>
<gene>
    <name evidence="17" type="ORF">ISN45_At01g061440</name>
</gene>
<proteinExistence type="inferred from homology"/>
<evidence type="ECO:0000256" key="11">
    <source>
        <dbReference type="ARBA" id="ARBA00023157"/>
    </source>
</evidence>
<dbReference type="Proteomes" id="UP000694240">
    <property type="component" value="Chromosome 1"/>
</dbReference>
<keyword evidence="4" id="KW-0945">Host-virus interaction</keyword>
<evidence type="ECO:0000256" key="6">
    <source>
        <dbReference type="ARBA" id="ARBA00022729"/>
    </source>
</evidence>
<dbReference type="InterPro" id="IPR002902">
    <property type="entry name" value="GNK2"/>
</dbReference>
<dbReference type="EMBL" id="JAEFBK010000001">
    <property type="protein sequence ID" value="KAG7651264.1"/>
    <property type="molecule type" value="Genomic_DNA"/>
</dbReference>
<evidence type="ECO:0000256" key="4">
    <source>
        <dbReference type="ARBA" id="ARBA00022581"/>
    </source>
</evidence>
<dbReference type="GO" id="GO:0042742">
    <property type="term" value="P:defense response to bacterium"/>
    <property type="evidence" value="ECO:0007669"/>
    <property type="project" value="TreeGrafter"/>
</dbReference>
<feature type="domain" description="Gnk2-homologous" evidence="16">
    <location>
        <begin position="73"/>
        <end position="179"/>
    </location>
</feature>
<evidence type="ECO:0000256" key="10">
    <source>
        <dbReference type="ARBA" id="ARBA00023136"/>
    </source>
</evidence>
<feature type="domain" description="Gnk2-homologous" evidence="16">
    <location>
        <begin position="181"/>
        <end position="281"/>
    </location>
</feature>
<evidence type="ECO:0000256" key="15">
    <source>
        <dbReference type="SAM" id="Phobius"/>
    </source>
</evidence>
<dbReference type="InterPro" id="IPR051378">
    <property type="entry name" value="Cell2Cell_Antifungal"/>
</dbReference>
<dbReference type="PROSITE" id="PS51473">
    <property type="entry name" value="GNK2"/>
    <property type="match status" value="2"/>
</dbReference>
<keyword evidence="2" id="KW-0813">Transport</keyword>